<dbReference type="HOGENOM" id="CLU_182447_0_0_1"/>
<name>E3KAZ0_PUCGT</name>
<proteinExistence type="predicted"/>
<dbReference type="VEuPathDB" id="FungiDB:PGTG_06990"/>
<dbReference type="InParanoid" id="E3KAZ0"/>
<gene>
    <name evidence="2" type="ORF">PGTG_06990</name>
</gene>
<evidence type="ECO:0000256" key="1">
    <source>
        <dbReference type="SAM" id="MobiDB-lite"/>
    </source>
</evidence>
<dbReference type="RefSeq" id="XP_003325788.2">
    <property type="nucleotide sequence ID" value="XM_003325740.2"/>
</dbReference>
<protein>
    <submittedName>
        <fullName evidence="2">Uncharacterized protein</fullName>
    </submittedName>
</protein>
<feature type="region of interest" description="Disordered" evidence="1">
    <location>
        <begin position="27"/>
        <end position="79"/>
    </location>
</feature>
<dbReference type="Proteomes" id="UP000008783">
    <property type="component" value="Unassembled WGS sequence"/>
</dbReference>
<dbReference type="GeneID" id="10537022"/>
<sequence length="98" mass="10618">MALKIPVGPRARCPTGIFGPISDCSFPPPTTNFQLDHPSIDPDPPNATHPSTRGTPEHPELPLNPQIPQIPSKHTHANNKTTKLSLAVIFIVIEDSSR</sequence>
<keyword evidence="3" id="KW-1185">Reference proteome</keyword>
<dbReference type="KEGG" id="pgr:PGTG_06990"/>
<reference key="1">
    <citation type="submission" date="2007-01" db="EMBL/GenBank/DDBJ databases">
        <title>The Genome Sequence of Puccinia graminis f. sp. tritici Strain CRL 75-36-700-3.</title>
        <authorList>
            <consortium name="The Broad Institute Genome Sequencing Platform"/>
            <person name="Birren B."/>
            <person name="Lander E."/>
            <person name="Galagan J."/>
            <person name="Nusbaum C."/>
            <person name="Devon K."/>
            <person name="Cuomo C."/>
            <person name="Jaffe D."/>
            <person name="Butler J."/>
            <person name="Alvarez P."/>
            <person name="Gnerre S."/>
            <person name="Grabherr M."/>
            <person name="Mauceli E."/>
            <person name="Brockman W."/>
            <person name="Young S."/>
            <person name="LaButti K."/>
            <person name="Sykes S."/>
            <person name="DeCaprio D."/>
            <person name="Crawford M."/>
            <person name="Koehrsen M."/>
            <person name="Engels R."/>
            <person name="Montgomery P."/>
            <person name="Pearson M."/>
            <person name="Howarth C."/>
            <person name="Larson L."/>
            <person name="White J."/>
            <person name="Zeng Q."/>
            <person name="Kodira C."/>
            <person name="Yandava C."/>
            <person name="Alvarado L."/>
            <person name="O'Leary S."/>
            <person name="Szabo L."/>
            <person name="Dean R."/>
            <person name="Schein J."/>
        </authorList>
    </citation>
    <scope>NUCLEOTIDE SEQUENCE</scope>
    <source>
        <strain>CRL 75-36-700-3</strain>
    </source>
</reference>
<evidence type="ECO:0000313" key="2">
    <source>
        <dbReference type="EMBL" id="EFP81369.2"/>
    </source>
</evidence>
<dbReference type="AlphaFoldDB" id="E3KAZ0"/>
<reference evidence="3" key="2">
    <citation type="journal article" date="2011" name="Proc. Natl. Acad. Sci. U.S.A.">
        <title>Obligate biotrophy features unraveled by the genomic analysis of rust fungi.</title>
        <authorList>
            <person name="Duplessis S."/>
            <person name="Cuomo C.A."/>
            <person name="Lin Y.-C."/>
            <person name="Aerts A."/>
            <person name="Tisserant E."/>
            <person name="Veneault-Fourrey C."/>
            <person name="Joly D.L."/>
            <person name="Hacquard S."/>
            <person name="Amselem J."/>
            <person name="Cantarel B.L."/>
            <person name="Chiu R."/>
            <person name="Coutinho P.M."/>
            <person name="Feau N."/>
            <person name="Field M."/>
            <person name="Frey P."/>
            <person name="Gelhaye E."/>
            <person name="Goldberg J."/>
            <person name="Grabherr M.G."/>
            <person name="Kodira C.D."/>
            <person name="Kohler A."/>
            <person name="Kuees U."/>
            <person name="Lindquist E.A."/>
            <person name="Lucas S.M."/>
            <person name="Mago R."/>
            <person name="Mauceli E."/>
            <person name="Morin E."/>
            <person name="Murat C."/>
            <person name="Pangilinan J.L."/>
            <person name="Park R."/>
            <person name="Pearson M."/>
            <person name="Quesneville H."/>
            <person name="Rouhier N."/>
            <person name="Sakthikumar S."/>
            <person name="Salamov A.A."/>
            <person name="Schmutz J."/>
            <person name="Selles B."/>
            <person name="Shapiro H."/>
            <person name="Tanguay P."/>
            <person name="Tuskan G.A."/>
            <person name="Henrissat B."/>
            <person name="Van de Peer Y."/>
            <person name="Rouze P."/>
            <person name="Ellis J.G."/>
            <person name="Dodds P.N."/>
            <person name="Schein J.E."/>
            <person name="Zhong S."/>
            <person name="Hamelin R.C."/>
            <person name="Grigoriev I.V."/>
            <person name="Szabo L.J."/>
            <person name="Martin F."/>
        </authorList>
    </citation>
    <scope>NUCLEOTIDE SEQUENCE [LARGE SCALE GENOMIC DNA]</scope>
    <source>
        <strain evidence="3">CRL 75-36-700-3 / race SCCL</strain>
    </source>
</reference>
<evidence type="ECO:0000313" key="3">
    <source>
        <dbReference type="Proteomes" id="UP000008783"/>
    </source>
</evidence>
<dbReference type="EMBL" id="DS178278">
    <property type="protein sequence ID" value="EFP81369.2"/>
    <property type="molecule type" value="Genomic_DNA"/>
</dbReference>
<organism evidence="2 3">
    <name type="scientific">Puccinia graminis f. sp. tritici (strain CRL 75-36-700-3 / race SCCL)</name>
    <name type="common">Black stem rust fungus</name>
    <dbReference type="NCBI Taxonomy" id="418459"/>
    <lineage>
        <taxon>Eukaryota</taxon>
        <taxon>Fungi</taxon>
        <taxon>Dikarya</taxon>
        <taxon>Basidiomycota</taxon>
        <taxon>Pucciniomycotina</taxon>
        <taxon>Pucciniomycetes</taxon>
        <taxon>Pucciniales</taxon>
        <taxon>Pucciniaceae</taxon>
        <taxon>Puccinia</taxon>
    </lineage>
</organism>
<accession>E3KAZ0</accession>